<sequence>LVASASAIRALLPPLFLSPPCCSPHVRRRCCCCSRLLAARRSTPCRRRLPVNSRTASHSSPSTIVLSSPCCSPSSLLCKQGSISLPSLYILLLFSKKKVPNRGQELLGVASDANHREVRHHGFTGIQHVQFCLNHLYSSVYVGIPRGNDSLEKQTLNVL</sequence>
<dbReference type="EMBL" id="NMUH01002182">
    <property type="protein sequence ID" value="MQL98395.1"/>
    <property type="molecule type" value="Genomic_DNA"/>
</dbReference>
<protein>
    <submittedName>
        <fullName evidence="1">Uncharacterized protein</fullName>
    </submittedName>
</protein>
<evidence type="ECO:0000313" key="1">
    <source>
        <dbReference type="EMBL" id="MQL98395.1"/>
    </source>
</evidence>
<dbReference type="OrthoDB" id="260091at2759"/>
<gene>
    <name evidence="1" type="ORF">Taro_031103</name>
</gene>
<evidence type="ECO:0000313" key="2">
    <source>
        <dbReference type="Proteomes" id="UP000652761"/>
    </source>
</evidence>
<organism evidence="1 2">
    <name type="scientific">Colocasia esculenta</name>
    <name type="common">Wild taro</name>
    <name type="synonym">Arum esculentum</name>
    <dbReference type="NCBI Taxonomy" id="4460"/>
    <lineage>
        <taxon>Eukaryota</taxon>
        <taxon>Viridiplantae</taxon>
        <taxon>Streptophyta</taxon>
        <taxon>Embryophyta</taxon>
        <taxon>Tracheophyta</taxon>
        <taxon>Spermatophyta</taxon>
        <taxon>Magnoliopsida</taxon>
        <taxon>Liliopsida</taxon>
        <taxon>Araceae</taxon>
        <taxon>Aroideae</taxon>
        <taxon>Colocasieae</taxon>
        <taxon>Colocasia</taxon>
    </lineage>
</organism>
<dbReference type="AlphaFoldDB" id="A0A843VQZ5"/>
<keyword evidence="2" id="KW-1185">Reference proteome</keyword>
<comment type="caution">
    <text evidence="1">The sequence shown here is derived from an EMBL/GenBank/DDBJ whole genome shotgun (WGS) entry which is preliminary data.</text>
</comment>
<feature type="non-terminal residue" evidence="1">
    <location>
        <position position="159"/>
    </location>
</feature>
<accession>A0A843VQZ5</accession>
<proteinExistence type="predicted"/>
<reference evidence="1" key="1">
    <citation type="submission" date="2017-07" db="EMBL/GenBank/DDBJ databases">
        <title>Taro Niue Genome Assembly and Annotation.</title>
        <authorList>
            <person name="Atibalentja N."/>
            <person name="Keating K."/>
            <person name="Fields C.J."/>
        </authorList>
    </citation>
    <scope>NUCLEOTIDE SEQUENCE</scope>
    <source>
        <strain evidence="1">Niue_2</strain>
        <tissue evidence="1">Leaf</tissue>
    </source>
</reference>
<dbReference type="Proteomes" id="UP000652761">
    <property type="component" value="Unassembled WGS sequence"/>
</dbReference>
<name>A0A843VQZ5_COLES</name>